<keyword evidence="10 12" id="KW-0472">Membrane</keyword>
<evidence type="ECO:0000256" key="11">
    <source>
        <dbReference type="SAM" id="MobiDB-lite"/>
    </source>
</evidence>
<keyword evidence="4" id="KW-0597">Phosphoprotein</keyword>
<evidence type="ECO:0000256" key="9">
    <source>
        <dbReference type="ARBA" id="ARBA00023012"/>
    </source>
</evidence>
<dbReference type="SUPFAM" id="SSF55874">
    <property type="entry name" value="ATPase domain of HSP90 chaperone/DNA topoisomerase II/histidine kinase"/>
    <property type="match status" value="1"/>
</dbReference>
<keyword evidence="16" id="KW-1185">Reference proteome</keyword>
<dbReference type="SUPFAM" id="SSF47384">
    <property type="entry name" value="Homodimeric domain of signal transducing histidine kinase"/>
    <property type="match status" value="1"/>
</dbReference>
<evidence type="ECO:0000256" key="6">
    <source>
        <dbReference type="ARBA" id="ARBA00022692"/>
    </source>
</evidence>
<dbReference type="InterPro" id="IPR003594">
    <property type="entry name" value="HATPase_dom"/>
</dbReference>
<feature type="transmembrane region" description="Helical" evidence="12">
    <location>
        <begin position="29"/>
        <end position="52"/>
    </location>
</feature>
<evidence type="ECO:0000313" key="15">
    <source>
        <dbReference type="EMBL" id="SFN45028.1"/>
    </source>
</evidence>
<dbReference type="Gene3D" id="1.10.287.130">
    <property type="match status" value="1"/>
</dbReference>
<dbReference type="InterPro" id="IPR036890">
    <property type="entry name" value="HATPase_C_sf"/>
</dbReference>
<evidence type="ECO:0000256" key="7">
    <source>
        <dbReference type="ARBA" id="ARBA00022777"/>
    </source>
</evidence>
<dbReference type="InterPro" id="IPR003661">
    <property type="entry name" value="HisK_dim/P_dom"/>
</dbReference>
<gene>
    <name evidence="15" type="ORF">SAMN05216219_0724</name>
</gene>
<evidence type="ECO:0000256" key="8">
    <source>
        <dbReference type="ARBA" id="ARBA00022989"/>
    </source>
</evidence>
<evidence type="ECO:0000256" key="1">
    <source>
        <dbReference type="ARBA" id="ARBA00000085"/>
    </source>
</evidence>
<dbReference type="SMART" id="SM00388">
    <property type="entry name" value="HisKA"/>
    <property type="match status" value="1"/>
</dbReference>
<dbReference type="SMART" id="SM00387">
    <property type="entry name" value="HATPase_c"/>
    <property type="match status" value="1"/>
</dbReference>
<keyword evidence="5" id="KW-0808">Transferase</keyword>
<evidence type="ECO:0000256" key="10">
    <source>
        <dbReference type="ARBA" id="ARBA00023136"/>
    </source>
</evidence>
<dbReference type="CDD" id="cd00082">
    <property type="entry name" value="HisKA"/>
    <property type="match status" value="1"/>
</dbReference>
<dbReference type="SMART" id="SM00304">
    <property type="entry name" value="HAMP"/>
    <property type="match status" value="1"/>
</dbReference>
<evidence type="ECO:0000256" key="5">
    <source>
        <dbReference type="ARBA" id="ARBA00022679"/>
    </source>
</evidence>
<keyword evidence="7 15" id="KW-0418">Kinase</keyword>
<feature type="compositionally biased region" description="Polar residues" evidence="11">
    <location>
        <begin position="83"/>
        <end position="97"/>
    </location>
</feature>
<comment type="catalytic activity">
    <reaction evidence="1">
        <text>ATP + protein L-histidine = ADP + protein N-phospho-L-histidine.</text>
        <dbReference type="EC" id="2.7.13.3"/>
    </reaction>
</comment>
<evidence type="ECO:0000256" key="3">
    <source>
        <dbReference type="ARBA" id="ARBA00012438"/>
    </source>
</evidence>
<dbReference type="EC" id="2.7.13.3" evidence="3"/>
<dbReference type="PRINTS" id="PR00344">
    <property type="entry name" value="BCTRLSENSOR"/>
</dbReference>
<evidence type="ECO:0000313" key="16">
    <source>
        <dbReference type="Proteomes" id="UP000198867"/>
    </source>
</evidence>
<dbReference type="InterPro" id="IPR036097">
    <property type="entry name" value="HisK_dim/P_sf"/>
</dbReference>
<dbReference type="Pfam" id="PF00672">
    <property type="entry name" value="HAMP"/>
    <property type="match status" value="1"/>
</dbReference>
<dbReference type="PROSITE" id="PS50885">
    <property type="entry name" value="HAMP"/>
    <property type="match status" value="1"/>
</dbReference>
<dbReference type="SUPFAM" id="SSF158472">
    <property type="entry name" value="HAMP domain-like"/>
    <property type="match status" value="1"/>
</dbReference>
<dbReference type="PANTHER" id="PTHR45436:SF5">
    <property type="entry name" value="SENSOR HISTIDINE KINASE TRCS"/>
    <property type="match status" value="1"/>
</dbReference>
<name>A0A1I4Z4A0_9MICO</name>
<reference evidence="16" key="1">
    <citation type="submission" date="2016-10" db="EMBL/GenBank/DDBJ databases">
        <authorList>
            <person name="Varghese N."/>
            <person name="Submissions S."/>
        </authorList>
    </citation>
    <scope>NUCLEOTIDE SEQUENCE [LARGE SCALE GENOMIC DNA]</scope>
    <source>
        <strain evidence="16">CGMCC 1.11101</strain>
    </source>
</reference>
<keyword evidence="9" id="KW-0902">Two-component regulatory system</keyword>
<keyword evidence="8 12" id="KW-1133">Transmembrane helix</keyword>
<dbReference type="Gene3D" id="3.30.565.10">
    <property type="entry name" value="Histidine kinase-like ATPase, C-terminal domain"/>
    <property type="match status" value="1"/>
</dbReference>
<organism evidence="15 16">
    <name type="scientific">Mycetocola miduiensis</name>
    <dbReference type="NCBI Taxonomy" id="995034"/>
    <lineage>
        <taxon>Bacteria</taxon>
        <taxon>Bacillati</taxon>
        <taxon>Actinomycetota</taxon>
        <taxon>Actinomycetes</taxon>
        <taxon>Micrococcales</taxon>
        <taxon>Microbacteriaceae</taxon>
        <taxon>Mycetocola</taxon>
    </lineage>
</organism>
<dbReference type="GO" id="GO:0005886">
    <property type="term" value="C:plasma membrane"/>
    <property type="evidence" value="ECO:0007669"/>
    <property type="project" value="UniProtKB-SubCell"/>
</dbReference>
<evidence type="ECO:0000256" key="4">
    <source>
        <dbReference type="ARBA" id="ARBA00022553"/>
    </source>
</evidence>
<dbReference type="Gene3D" id="6.10.340.10">
    <property type="match status" value="1"/>
</dbReference>
<feature type="region of interest" description="Disordered" evidence="11">
    <location>
        <begin position="83"/>
        <end position="163"/>
    </location>
</feature>
<dbReference type="Proteomes" id="UP000198867">
    <property type="component" value="Unassembled WGS sequence"/>
</dbReference>
<evidence type="ECO:0000256" key="12">
    <source>
        <dbReference type="SAM" id="Phobius"/>
    </source>
</evidence>
<dbReference type="InterPro" id="IPR050428">
    <property type="entry name" value="TCS_sensor_his_kinase"/>
</dbReference>
<dbReference type="PROSITE" id="PS50109">
    <property type="entry name" value="HIS_KIN"/>
    <property type="match status" value="1"/>
</dbReference>
<feature type="domain" description="HAMP" evidence="14">
    <location>
        <begin position="274"/>
        <end position="327"/>
    </location>
</feature>
<evidence type="ECO:0000256" key="2">
    <source>
        <dbReference type="ARBA" id="ARBA00004236"/>
    </source>
</evidence>
<dbReference type="InterPro" id="IPR003660">
    <property type="entry name" value="HAMP_dom"/>
</dbReference>
<dbReference type="STRING" id="995034.SAMN05216219_0724"/>
<dbReference type="PANTHER" id="PTHR45436">
    <property type="entry name" value="SENSOR HISTIDINE KINASE YKOH"/>
    <property type="match status" value="1"/>
</dbReference>
<dbReference type="CDD" id="cd06225">
    <property type="entry name" value="HAMP"/>
    <property type="match status" value="1"/>
</dbReference>
<accession>A0A1I4Z4A0</accession>
<dbReference type="InterPro" id="IPR004358">
    <property type="entry name" value="Sig_transdc_His_kin-like_C"/>
</dbReference>
<dbReference type="InterPro" id="IPR005467">
    <property type="entry name" value="His_kinase_dom"/>
</dbReference>
<feature type="compositionally biased region" description="Acidic residues" evidence="11">
    <location>
        <begin position="103"/>
        <end position="131"/>
    </location>
</feature>
<evidence type="ECO:0000259" key="13">
    <source>
        <dbReference type="PROSITE" id="PS50109"/>
    </source>
</evidence>
<dbReference type="AlphaFoldDB" id="A0A1I4Z4A0"/>
<dbReference type="Pfam" id="PF02518">
    <property type="entry name" value="HATPase_c"/>
    <property type="match status" value="1"/>
</dbReference>
<dbReference type="Pfam" id="PF00512">
    <property type="entry name" value="HisKA"/>
    <property type="match status" value="1"/>
</dbReference>
<keyword evidence="6 12" id="KW-0812">Transmembrane</keyword>
<protein>
    <recommendedName>
        <fullName evidence="3">histidine kinase</fullName>
        <ecNumber evidence="3">2.7.13.3</ecNumber>
    </recommendedName>
</protein>
<feature type="compositionally biased region" description="Acidic residues" evidence="11">
    <location>
        <begin position="146"/>
        <end position="161"/>
    </location>
</feature>
<dbReference type="GO" id="GO:0000155">
    <property type="term" value="F:phosphorelay sensor kinase activity"/>
    <property type="evidence" value="ECO:0007669"/>
    <property type="project" value="InterPro"/>
</dbReference>
<sequence length="549" mass="57357">MAPGIDWRPTVAKEPIAGTRRRVSLRTRIVLAATAVVAVALLIGAAGFVVLLQDSLRDGVQATAEQGLNDLVNRVEISGLDSVSQGAVPQDPVSQETVPPAVPEDDSDDSDGDDSGNDDSGGDGSGSDDGDNSGRGHSDDSGSDSSGDDDSGNDDGADDDPVTQTTEEFLSNYDDDEAFFQVIDDAGTVVAASDNATAIGTITAPPPNQVQSLRLPGEPGEFLTVADTSGDLSIVTGRSIASIGETTATVTRLLTVALPILLLFVALITWFVVGRALRPVDRMRLEVDDVTSANLHRRIADPGSRDEIGRLATTMNRMLDRLDASQKTQRRFISDASHELKSPLASMRQYAEVAQAHPDQVGVGELSDVVLDEGARLERLVQGMLVLAKADENALAVSRTAVDLDDLVLTEARRLKDTTSLTIDTASVGPARVLGDVGLLGQALRNLADNAARHAAGQVSFALSESNGQVLLAVSDDGNGIPEDARDRVFERFVRLDEARARESGGSGLGLSIVREIAHAHGGSVVATEGAAGGARVELRLPAASVSPS</sequence>
<dbReference type="EMBL" id="FOVM01000001">
    <property type="protein sequence ID" value="SFN45028.1"/>
    <property type="molecule type" value="Genomic_DNA"/>
</dbReference>
<comment type="subcellular location">
    <subcellularLocation>
        <location evidence="2">Cell membrane</location>
    </subcellularLocation>
</comment>
<evidence type="ECO:0000259" key="14">
    <source>
        <dbReference type="PROSITE" id="PS50885"/>
    </source>
</evidence>
<feature type="domain" description="Histidine kinase" evidence="13">
    <location>
        <begin position="335"/>
        <end position="545"/>
    </location>
</feature>
<proteinExistence type="predicted"/>
<feature type="transmembrane region" description="Helical" evidence="12">
    <location>
        <begin position="253"/>
        <end position="273"/>
    </location>
</feature>